<dbReference type="AlphaFoldDB" id="A0A6G4XC20"/>
<dbReference type="EMBL" id="JAAKZW010000007">
    <property type="protein sequence ID" value="NGO74938.1"/>
    <property type="molecule type" value="Genomic_DNA"/>
</dbReference>
<sequence>MTDPARGAVAEGVWEFDPQGAVDPGARDRVISDIGHSGARDVVVLAHGWNNDPGVAGEFDARFFALLREAAPEARMARVGVRWPAMRFLDESAPHVPEEQRRAALDALPALDAATARALVDAFPASGDVVHELCDLLARRPAGGLALDDFGTLLRRLVELRLTDARAEFASDAEDDLLPQHDPVMLFDDTAGVCGEFAAALDEAREAVEATHHRPERIERHSEGDADVSHHGTHAESAVLGPRAPDALSSLLDQKGPVQTAGGFGDERFATGHDELWRGAHELLRQVAGHTFRRRAGVVGTYGLGPVLALLARNVPGVRIHLVGHGFGARLVAYAVRNQAEDSRAVASMVLLQPALSHFAFADHMPHQMRGGGALAGCLERLAGPLVCCYSHNDLELGLMHPLATRMIGDSASLSGIDRKWGALGHDGAQASASFTAIDLAEMLRSGMGERQCVNVDVSEVVREGDPPAGAHNDVFHPDLARLVVQVAGIGRED</sequence>
<dbReference type="Proteomes" id="UP000481109">
    <property type="component" value="Unassembled WGS sequence"/>
</dbReference>
<accession>A0A6G4XC20</accession>
<dbReference type="InterPro" id="IPR029058">
    <property type="entry name" value="AB_hydrolase_fold"/>
</dbReference>
<proteinExistence type="predicted"/>
<keyword evidence="2" id="KW-0418">Kinase</keyword>
<evidence type="ECO:0000313" key="3">
    <source>
        <dbReference type="Proteomes" id="UP000481109"/>
    </source>
</evidence>
<dbReference type="SUPFAM" id="SSF53474">
    <property type="entry name" value="alpha/beta-Hydrolases"/>
    <property type="match status" value="1"/>
</dbReference>
<evidence type="ECO:0000313" key="2">
    <source>
        <dbReference type="EMBL" id="NGO74938.1"/>
    </source>
</evidence>
<gene>
    <name evidence="2" type="ORF">G6045_04440</name>
</gene>
<organism evidence="2 3">
    <name type="scientific">Streptomyces mesophilus</name>
    <dbReference type="NCBI Taxonomy" id="1775132"/>
    <lineage>
        <taxon>Bacteria</taxon>
        <taxon>Bacillati</taxon>
        <taxon>Actinomycetota</taxon>
        <taxon>Actinomycetes</taxon>
        <taxon>Kitasatosporales</taxon>
        <taxon>Streptomycetaceae</taxon>
        <taxon>Streptomyces</taxon>
    </lineage>
</organism>
<keyword evidence="2" id="KW-0808">Transferase</keyword>
<keyword evidence="3" id="KW-1185">Reference proteome</keyword>
<dbReference type="Gene3D" id="3.40.50.1820">
    <property type="entry name" value="alpha/beta hydrolase"/>
    <property type="match status" value="1"/>
</dbReference>
<dbReference type="GO" id="GO:0016301">
    <property type="term" value="F:kinase activity"/>
    <property type="evidence" value="ECO:0007669"/>
    <property type="project" value="UniProtKB-KW"/>
</dbReference>
<protein>
    <submittedName>
        <fullName evidence="2">Serine-threonine protein kinase</fullName>
    </submittedName>
</protein>
<comment type="caution">
    <text evidence="2">The sequence shown here is derived from an EMBL/GenBank/DDBJ whole genome shotgun (WGS) entry which is preliminary data.</text>
</comment>
<dbReference type="RefSeq" id="WP_165330459.1">
    <property type="nucleotide sequence ID" value="NZ_JAAKZW010000007.1"/>
</dbReference>
<feature type="region of interest" description="Disordered" evidence="1">
    <location>
        <begin position="209"/>
        <end position="236"/>
    </location>
</feature>
<name>A0A6G4XC20_9ACTN</name>
<evidence type="ECO:0000256" key="1">
    <source>
        <dbReference type="SAM" id="MobiDB-lite"/>
    </source>
</evidence>
<feature type="compositionally biased region" description="Basic and acidic residues" evidence="1">
    <location>
        <begin position="209"/>
        <end position="234"/>
    </location>
</feature>
<reference evidence="2 3" key="1">
    <citation type="submission" date="2020-02" db="EMBL/GenBank/DDBJ databases">
        <title>Whole-genome analyses of novel actinobacteria.</title>
        <authorList>
            <person name="Sahin N."/>
            <person name="Tokatli A."/>
        </authorList>
    </citation>
    <scope>NUCLEOTIDE SEQUENCE [LARGE SCALE GENOMIC DNA]</scope>
    <source>
        <strain evidence="2 3">YC504</strain>
    </source>
</reference>